<dbReference type="eggNOG" id="ENOG50335HT">
    <property type="taxonomic scope" value="Bacteria"/>
</dbReference>
<dbReference type="RefSeq" id="WP_010964488.1">
    <property type="nucleotide sequence ID" value="NC_003030.1"/>
</dbReference>
<accession>Q97JU8</accession>
<reference evidence="2 3" key="1">
    <citation type="journal article" date="2001" name="J. Bacteriol.">
        <title>Genome sequence and comparative analysis of the solvent-producing bacterium Clostridium acetobutylicum.</title>
        <authorList>
            <person name="Nolling J."/>
            <person name="Breton G."/>
            <person name="Omelchenko M.V."/>
            <person name="Makarova K.S."/>
            <person name="Zeng Q."/>
            <person name="Gibson R."/>
            <person name="Lee H.M."/>
            <person name="Dubois J."/>
            <person name="Qiu D."/>
            <person name="Hitti J."/>
            <person name="Wolf Y.I."/>
            <person name="Tatusov R.L."/>
            <person name="Sabathe F."/>
            <person name="Doucette-Stamm L."/>
            <person name="Soucaille P."/>
            <person name="Daly M.J."/>
            <person name="Bennett G.N."/>
            <person name="Koonin E.V."/>
            <person name="Smith D.R."/>
        </authorList>
    </citation>
    <scope>NUCLEOTIDE SEQUENCE [LARGE SCALE GENOMIC DNA]</scope>
    <source>
        <strain evidence="3">ATCC 824 / DSM 792 / JCM 1419 / LMG 5710 / VKM B-1787</strain>
    </source>
</reference>
<keyword evidence="3" id="KW-1185">Reference proteome</keyword>
<dbReference type="PIR" id="H97044">
    <property type="entry name" value="H97044"/>
</dbReference>
<dbReference type="Proteomes" id="UP000000814">
    <property type="component" value="Chromosome"/>
</dbReference>
<name>Q97JU8_CLOAB</name>
<evidence type="ECO:0000313" key="2">
    <source>
        <dbReference type="EMBL" id="AAK79147.1"/>
    </source>
</evidence>
<sequence>MIKKITNREMINGISGMQQLMKKELPIRASYALMKNKNKVNSVLKNFDEISKKLTDKYVKRDENGNPLKDKKGLPKSDNQEQWNKDFEELLDIENEIDVHQISISDLQGVNLSVGQLEAINFMIKEE</sequence>
<proteinExistence type="predicted"/>
<dbReference type="STRING" id="272562.CA_C1175"/>
<dbReference type="AlphaFoldDB" id="Q97JU8"/>
<evidence type="ECO:0000256" key="1">
    <source>
        <dbReference type="SAM" id="MobiDB-lite"/>
    </source>
</evidence>
<dbReference type="GeneID" id="44997685"/>
<dbReference type="EMBL" id="AE001437">
    <property type="protein sequence ID" value="AAK79147.1"/>
    <property type="molecule type" value="Genomic_DNA"/>
</dbReference>
<evidence type="ECO:0000313" key="3">
    <source>
        <dbReference type="Proteomes" id="UP000000814"/>
    </source>
</evidence>
<feature type="region of interest" description="Disordered" evidence="1">
    <location>
        <begin position="61"/>
        <end position="81"/>
    </location>
</feature>
<dbReference type="KEGG" id="cac:CA_C1175"/>
<dbReference type="PATRIC" id="fig|272562.8.peg.1380"/>
<gene>
    <name evidence="2" type="ordered locus">CA_C1175</name>
</gene>
<protein>
    <submittedName>
        <fullName evidence="2">Uncharacterized protein</fullName>
    </submittedName>
</protein>
<organism evidence="2 3">
    <name type="scientific">Clostridium acetobutylicum (strain ATCC 824 / DSM 792 / JCM 1419 / IAM 19013 / LMG 5710 / NBRC 13948 / NRRL B-527 / VKM B-1787 / 2291 / W)</name>
    <dbReference type="NCBI Taxonomy" id="272562"/>
    <lineage>
        <taxon>Bacteria</taxon>
        <taxon>Bacillati</taxon>
        <taxon>Bacillota</taxon>
        <taxon>Clostridia</taxon>
        <taxon>Eubacteriales</taxon>
        <taxon>Clostridiaceae</taxon>
        <taxon>Clostridium</taxon>
    </lineage>
</organism>
<dbReference type="HOGENOM" id="CLU_160533_0_0_9"/>